<dbReference type="EMBL" id="KN880555">
    <property type="protein sequence ID" value="KIY66411.1"/>
    <property type="molecule type" value="Genomic_DNA"/>
</dbReference>
<name>A0A0D7BA68_9AGAR</name>
<dbReference type="Proteomes" id="UP000054007">
    <property type="component" value="Unassembled WGS sequence"/>
</dbReference>
<reference evidence="2 3" key="1">
    <citation type="journal article" date="2015" name="Fungal Genet. Biol.">
        <title>Evolution of novel wood decay mechanisms in Agaricales revealed by the genome sequences of Fistulina hepatica and Cylindrobasidium torrendii.</title>
        <authorList>
            <person name="Floudas D."/>
            <person name="Held B.W."/>
            <person name="Riley R."/>
            <person name="Nagy L.G."/>
            <person name="Koehler G."/>
            <person name="Ransdell A.S."/>
            <person name="Younus H."/>
            <person name="Chow J."/>
            <person name="Chiniquy J."/>
            <person name="Lipzen A."/>
            <person name="Tritt A."/>
            <person name="Sun H."/>
            <person name="Haridas S."/>
            <person name="LaButti K."/>
            <person name="Ohm R.A."/>
            <person name="Kues U."/>
            <person name="Blanchette R.A."/>
            <person name="Grigoriev I.V."/>
            <person name="Minto R.E."/>
            <person name="Hibbett D.S."/>
        </authorList>
    </citation>
    <scope>NUCLEOTIDE SEQUENCE [LARGE SCALE GENOMIC DNA]</scope>
    <source>
        <strain evidence="2 3">FP15055 ss-10</strain>
    </source>
</reference>
<sequence length="224" mass="24019">MASTATAPSPASTMFPLDTLAATALAISSDFRSRPSTRDPAPLFTTPSTSRPPTHPPQEELDRSLQAGALYAALLFRGDFTSWEWAFFIAQPTTGGFSPGEIFHVGGDAGPDAIHPINLAFTADTVQNLTDAVALVRLADLHGLGSYTDVVDALKGALGNVDVTKQQSSRAWFVEAIGVLDDCGFVSCEDAFLLERELKRCAFMAMDTYLEGGEYRLFTSKNCS</sequence>
<protein>
    <submittedName>
        <fullName evidence="2">Uncharacterized protein</fullName>
    </submittedName>
</protein>
<evidence type="ECO:0000313" key="3">
    <source>
        <dbReference type="Proteomes" id="UP000054007"/>
    </source>
</evidence>
<feature type="region of interest" description="Disordered" evidence="1">
    <location>
        <begin position="31"/>
        <end position="60"/>
    </location>
</feature>
<evidence type="ECO:0000313" key="2">
    <source>
        <dbReference type="EMBL" id="KIY66411.1"/>
    </source>
</evidence>
<organism evidence="2 3">
    <name type="scientific">Cylindrobasidium torrendii FP15055 ss-10</name>
    <dbReference type="NCBI Taxonomy" id="1314674"/>
    <lineage>
        <taxon>Eukaryota</taxon>
        <taxon>Fungi</taxon>
        <taxon>Dikarya</taxon>
        <taxon>Basidiomycota</taxon>
        <taxon>Agaricomycotina</taxon>
        <taxon>Agaricomycetes</taxon>
        <taxon>Agaricomycetidae</taxon>
        <taxon>Agaricales</taxon>
        <taxon>Marasmiineae</taxon>
        <taxon>Physalacriaceae</taxon>
        <taxon>Cylindrobasidium</taxon>
    </lineage>
</organism>
<dbReference type="AlphaFoldDB" id="A0A0D7BA68"/>
<accession>A0A0D7BA68</accession>
<gene>
    <name evidence="2" type="ORF">CYLTODRAFT_423446</name>
</gene>
<proteinExistence type="predicted"/>
<evidence type="ECO:0000256" key="1">
    <source>
        <dbReference type="SAM" id="MobiDB-lite"/>
    </source>
</evidence>
<dbReference type="OrthoDB" id="3016366at2759"/>
<keyword evidence="3" id="KW-1185">Reference proteome</keyword>